<dbReference type="RefSeq" id="WP_075361002.1">
    <property type="nucleotide sequence ID" value="NZ_MPDM01000002.1"/>
</dbReference>
<evidence type="ECO:0000313" key="1">
    <source>
        <dbReference type="EMBL" id="OKL50176.1"/>
    </source>
</evidence>
<dbReference type="STRING" id="156892.BM477_01920"/>
<dbReference type="OrthoDB" id="9802241at2"/>
<dbReference type="SUPFAM" id="SSF51419">
    <property type="entry name" value="PLP-binding barrel"/>
    <property type="match status" value="1"/>
</dbReference>
<protein>
    <recommendedName>
        <fullName evidence="3">Orn/DAP/Arg decarboxylase 2 N-terminal domain-containing protein</fullName>
    </recommendedName>
</protein>
<evidence type="ECO:0008006" key="3">
    <source>
        <dbReference type="Google" id="ProtNLM"/>
    </source>
</evidence>
<comment type="caution">
    <text evidence="1">The sequence shown here is derived from an EMBL/GenBank/DDBJ whole genome shotgun (WGS) entry which is preliminary data.</text>
</comment>
<dbReference type="InterPro" id="IPR029066">
    <property type="entry name" value="PLP-binding_barrel"/>
</dbReference>
<dbReference type="GO" id="GO:0003824">
    <property type="term" value="F:catalytic activity"/>
    <property type="evidence" value="ECO:0007669"/>
    <property type="project" value="InterPro"/>
</dbReference>
<reference evidence="2" key="1">
    <citation type="submission" date="2016-11" db="EMBL/GenBank/DDBJ databases">
        <title>Actinomyces gypaetusis sp. nov. isolated from Gypaetus barbatus in Qinghai Tibet Plateau China.</title>
        <authorList>
            <person name="Meng X."/>
        </authorList>
    </citation>
    <scope>NUCLEOTIDE SEQUENCE [LARGE SCALE GENOMIC DNA]</scope>
    <source>
        <strain evidence="2">DSM 15383</strain>
    </source>
</reference>
<keyword evidence="2" id="KW-1185">Reference proteome</keyword>
<evidence type="ECO:0000313" key="2">
    <source>
        <dbReference type="Proteomes" id="UP000186465"/>
    </source>
</evidence>
<dbReference type="InterPro" id="IPR009006">
    <property type="entry name" value="Ala_racemase/Decarboxylase_C"/>
</dbReference>
<proteinExistence type="predicted"/>
<dbReference type="EMBL" id="MPDM01000002">
    <property type="protein sequence ID" value="OKL50176.1"/>
    <property type="molecule type" value="Genomic_DNA"/>
</dbReference>
<gene>
    <name evidence="1" type="ORF">BM477_01920</name>
</gene>
<sequence>MPASCNPAAFSCPQPGELAGFWPWSVSRNDEGELTFGNLTASQLRELHGPSLRIIDEDDLQGRATVWNFAWGEEFWDGYGLAGAEVSFPIEQIASRLLLQSLLQSGLLVEISSLAQLDVVKDLQIKSEQVLVVLKETEGEQASALLNRAAEAGLVRYVLDASAALKLLLNEELQLPPEREIILSIPVTASSAKLGFAEENWSVLLPLLSQNNWNLIGLRICYPVPVRQEEKLKESYFQLLDLRGKLIEQGQQITLIQLADGLGVHYLPTVEPVLNPTTWAKSAAEFLHLYTQQQQQEVPQVLVCASQNLFASAGVTLVEVTKVEETSEAAGAALKLMLSGPIPPRKQMETTRCPDYCATLANRVANSPAQLAEVSGGAQLIVPGNVQVGDILALPMTGEAQAAPEINRVSVSVA</sequence>
<organism evidence="1 2">
    <name type="scientific">Boudabousia marimammalium</name>
    <dbReference type="NCBI Taxonomy" id="156892"/>
    <lineage>
        <taxon>Bacteria</taxon>
        <taxon>Bacillati</taxon>
        <taxon>Actinomycetota</taxon>
        <taxon>Actinomycetes</taxon>
        <taxon>Actinomycetales</taxon>
        <taxon>Actinomycetaceae</taxon>
        <taxon>Boudabousia</taxon>
    </lineage>
</organism>
<dbReference type="Proteomes" id="UP000186465">
    <property type="component" value="Unassembled WGS sequence"/>
</dbReference>
<dbReference type="Gene3D" id="3.20.20.10">
    <property type="entry name" value="Alanine racemase"/>
    <property type="match status" value="1"/>
</dbReference>
<name>A0A1Q5PRK2_9ACTO</name>
<accession>A0A1Q5PRK2</accession>
<dbReference type="Gene3D" id="2.40.37.10">
    <property type="entry name" value="Lyase, Ornithine Decarboxylase, Chain A, domain 1"/>
    <property type="match status" value="1"/>
</dbReference>
<dbReference type="AlphaFoldDB" id="A0A1Q5PRK2"/>